<keyword evidence="7" id="KW-0340">Growth factor binding</keyword>
<dbReference type="CTD" id="3491"/>
<reference evidence="18" key="9">
    <citation type="journal article" date="2020" name="Development">
        <title>Llgl1 regulates zebrafish cardiac development by mediating Yap stability in cardiomyocytes.</title>
        <authorList>
            <person name="Flinn M.A."/>
            <person name="Otten C."/>
            <person name="Brandt Z.J."/>
            <person name="Bostrom J.R."/>
            <person name="Kenarsary A."/>
            <person name="Wan T.C."/>
            <person name="Auchampach J.A."/>
            <person name="Abdelilah-Seyfried S."/>
            <person name="O'Meara C.C."/>
            <person name="Link B.A."/>
        </authorList>
    </citation>
    <scope>NUCLEOTIDE SEQUENCE</scope>
    <source>
        <strain evidence="18">Tuebingen</strain>
    </source>
</reference>
<dbReference type="GO" id="GO:0030335">
    <property type="term" value="P:positive regulation of cell migration"/>
    <property type="evidence" value="ECO:0000318"/>
    <property type="project" value="GO_Central"/>
</dbReference>
<dbReference type="GO" id="GO:0010556">
    <property type="term" value="P:regulation of macromolecule biosynthetic process"/>
    <property type="evidence" value="ECO:0007669"/>
    <property type="project" value="UniProtKB-ARBA"/>
</dbReference>
<evidence type="ECO:0000256" key="2">
    <source>
        <dbReference type="ARBA" id="ARBA00008125"/>
    </source>
</evidence>
<evidence type="ECO:0000256" key="4">
    <source>
        <dbReference type="ARBA" id="ARBA00022553"/>
    </source>
</evidence>
<evidence type="ECO:0000256" key="8">
    <source>
        <dbReference type="ARBA" id="ARBA00039941"/>
    </source>
</evidence>
<dbReference type="Proteomes" id="UP000000437">
    <property type="component" value="Chromosome 23"/>
</dbReference>
<evidence type="ECO:0000313" key="18">
    <source>
        <dbReference type="RefSeq" id="NP_001001826.2"/>
    </source>
</evidence>
<dbReference type="InterPro" id="IPR001007">
    <property type="entry name" value="VWF_dom"/>
</dbReference>
<keyword evidence="6" id="KW-1015">Disulfide bond</keyword>
<gene>
    <name evidence="16 18 19" type="primary">ccn1</name>
    <name evidence="18" type="synonym">cyr61</name>
    <name evidence="18" type="synonym">zCyr61-c23</name>
    <name evidence="18" type="synonym">zgc:85866</name>
</gene>
<reference evidence="18" key="11">
    <citation type="journal article" date="2022" name="EMBO Rep.">
        <title>Optogenetic control of YAP cellular localisation and function.</title>
        <authorList>
            <person name="Toh P.J.Y."/>
            <person name="Lai J.K.H."/>
            <person name="Hermann A."/>
            <person name="Destaing O."/>
            <person name="Sheetz M.P."/>
            <person name="Sudol M."/>
            <person name="Saunders T.E."/>
        </authorList>
    </citation>
    <scope>NUCLEOTIDE SEQUENCE</scope>
    <source>
        <strain evidence="18">Tuebingen</strain>
    </source>
</reference>
<dbReference type="SUPFAM" id="SSF82895">
    <property type="entry name" value="TSP-1 type 1 repeat"/>
    <property type="match status" value="1"/>
</dbReference>
<dbReference type="AlphaFoldDB" id="F1QL10"/>
<dbReference type="STRING" id="7955.ENSDARP00000036965"/>
<accession>F1QL10</accession>
<reference evidence="18" key="3">
    <citation type="journal article" date="2011" name="PLoS ONE">
        <title>Comparative transcriptome analyses indicate molecular homology of zebrafish swimbladder and mammalian lung.</title>
        <authorList>
            <person name="Zheng W."/>
            <person name="Wang Z."/>
            <person name="Collins J.E."/>
            <person name="Andrews R.M."/>
            <person name="Stemple D."/>
            <person name="Gong Z."/>
        </authorList>
    </citation>
    <scope>NUCLEOTIDE SEQUENCE</scope>
    <source>
        <strain evidence="18">Tuebingen</strain>
    </source>
</reference>
<dbReference type="SUPFAM" id="SSF57184">
    <property type="entry name" value="Growth factor receptor domain"/>
    <property type="match status" value="1"/>
</dbReference>
<dbReference type="FunFam" id="2.20.100.10:FF:000038">
    <property type="entry name" value="CYR61 isoform 1"/>
    <property type="match status" value="1"/>
</dbReference>
<feature type="signal peptide" evidence="12">
    <location>
        <begin position="1"/>
        <end position="19"/>
    </location>
</feature>
<evidence type="ECO:0000256" key="6">
    <source>
        <dbReference type="ARBA" id="ARBA00023157"/>
    </source>
</evidence>
<reference evidence="18" key="12">
    <citation type="journal article" date="2023" name="Nat. Aging">
        <title>Gut-specific telomerase expression counteracts systemic aging in telomerase-deficient zebrafish.</title>
        <authorList>
            <person name="El Mai M."/>
            <person name="Bird M."/>
            <person name="Allouche A."/>
            <person name="Targen S."/>
            <person name="Serifoglu N."/>
            <person name="Lopes-Bastos B."/>
            <person name="Guigonis J.M."/>
            <person name="Kang D."/>
            <person name="Pourcher T."/>
            <person name="Yue J.X."/>
            <person name="Ferreira M.G."/>
        </authorList>
    </citation>
    <scope>NUCLEOTIDE SEQUENCE</scope>
    <source>
        <strain evidence="18">Tuebingen</strain>
    </source>
</reference>
<evidence type="ECO:0000256" key="11">
    <source>
        <dbReference type="PROSITE-ProRule" id="PRU00039"/>
    </source>
</evidence>
<reference evidence="18" key="1">
    <citation type="journal article" date="2009" name="J. Biol. Chem.">
        <title>Comparative expression profiling reveals an essential role for raldh2 in epimorphic regeneration.</title>
        <authorList>
            <person name="Mathew L.K."/>
            <person name="Sengupta S."/>
            <person name="Franzosa J.A."/>
            <person name="Perry J."/>
            <person name="La Du J."/>
            <person name="Andreasen E.A."/>
            <person name="Tanguay R.L."/>
        </authorList>
    </citation>
    <scope>NUCLEOTIDE SEQUENCE</scope>
    <source>
        <strain evidence="18">Tuebingen</strain>
    </source>
</reference>
<evidence type="ECO:0000256" key="12">
    <source>
        <dbReference type="SAM" id="SignalP"/>
    </source>
</evidence>
<evidence type="ECO:0000256" key="7">
    <source>
        <dbReference type="ARBA" id="ARBA00023183"/>
    </source>
</evidence>
<dbReference type="Pfam" id="PF00093">
    <property type="entry name" value="VWC"/>
    <property type="match status" value="1"/>
</dbReference>
<evidence type="ECO:0000256" key="10">
    <source>
        <dbReference type="ARBA" id="ARBA00042351"/>
    </source>
</evidence>
<dbReference type="GO" id="GO:0045597">
    <property type="term" value="P:positive regulation of cell differentiation"/>
    <property type="evidence" value="ECO:0000318"/>
    <property type="project" value="GO_Central"/>
</dbReference>
<evidence type="ECO:0000256" key="9">
    <source>
        <dbReference type="ARBA" id="ARBA00042204"/>
    </source>
</evidence>
<dbReference type="EMBL" id="CU672235">
    <property type="status" value="NOT_ANNOTATED_CDS"/>
    <property type="molecule type" value="Genomic_DNA"/>
</dbReference>
<keyword evidence="3" id="KW-0964">Secreted</keyword>
<dbReference type="PROSITE" id="PS01225">
    <property type="entry name" value="CTCK_2"/>
    <property type="match status" value="1"/>
</dbReference>
<dbReference type="PANTHER" id="PTHR11348:SF18">
    <property type="entry name" value="CCN FAMILY MEMBER 1"/>
    <property type="match status" value="1"/>
</dbReference>
<dbReference type="PROSITE" id="PS50184">
    <property type="entry name" value="VWFC_2"/>
    <property type="match status" value="1"/>
</dbReference>
<evidence type="ECO:0000313" key="16">
    <source>
        <dbReference type="Ensembl" id="ENSDARP00000036965"/>
    </source>
</evidence>
<dbReference type="InterPro" id="IPR043973">
    <property type="entry name" value="TSP1_CCN"/>
</dbReference>
<dbReference type="AGR" id="ZFIN:ZDB-GENE-040426-3"/>
<dbReference type="GO" id="GO:2000026">
    <property type="term" value="P:regulation of multicellular organismal development"/>
    <property type="evidence" value="ECO:0007669"/>
    <property type="project" value="UniProtKB-ARBA"/>
</dbReference>
<dbReference type="SMART" id="SM00041">
    <property type="entry name" value="CT"/>
    <property type="match status" value="1"/>
</dbReference>
<dbReference type="InterPro" id="IPR000884">
    <property type="entry name" value="TSP1_rpt"/>
</dbReference>
<dbReference type="PROSITE" id="PS01185">
    <property type="entry name" value="CTCK_1"/>
    <property type="match status" value="1"/>
</dbReference>
<dbReference type="HOGENOM" id="CLU_063247_1_0_1"/>
<dbReference type="PaxDb" id="7955-ENSDARP00000036965"/>
<dbReference type="SMART" id="SM00121">
    <property type="entry name" value="IB"/>
    <property type="match status" value="1"/>
</dbReference>
<dbReference type="PANTHER" id="PTHR11348">
    <property type="entry name" value="CONNECTIVE TISSUE GROWTH FACTOR-RELATED"/>
    <property type="match status" value="1"/>
</dbReference>
<dbReference type="SMR" id="F1QL10"/>
<reference evidence="18" key="7">
    <citation type="journal article" date="2015" name="Development">
        <title>Yap and Taz regulate retinal pigment epithelial cell fate.</title>
        <authorList>
            <person name="Miesfeld J.B."/>
            <person name="Gestri G."/>
            <person name="Clark B.S."/>
            <person name="Flinn M.A."/>
            <person name="Poole R.J."/>
            <person name="Bader J.R."/>
            <person name="Besharse J.C."/>
            <person name="Wilson S.W."/>
            <person name="Link B.A."/>
        </authorList>
    </citation>
    <scope>NUCLEOTIDE SEQUENCE</scope>
    <source>
        <strain evidence="18">Tuebingen</strain>
    </source>
</reference>
<dbReference type="PROSITE" id="PS51323">
    <property type="entry name" value="IGFBP_N_2"/>
    <property type="match status" value="1"/>
</dbReference>
<reference evidence="18" key="10">
    <citation type="journal article" date="2021" name="J. Cell Biol.">
        <title>LPHN2 inhibits vascular permeability by differential control of endothelial cell adhesion.</title>
        <authorList>
            <person name="Camillo C."/>
            <person name="Facchinello N."/>
            <person name="Villari G."/>
            <person name="Mana G."/>
            <person name="Gioelli N."/>
            <person name="Sandri C."/>
            <person name="Astone M."/>
            <person name="Tortarolo D."/>
            <person name="Clapero F."/>
            <person name="Gays D."/>
            <person name="Oberkersch R.E."/>
            <person name="Arese M."/>
            <person name="Tamagnone L."/>
            <person name="Valdembri D."/>
            <person name="Santoro M.M."/>
            <person name="Serini G."/>
        </authorList>
    </citation>
    <scope>NUCLEOTIDE SEQUENCE</scope>
    <source>
        <strain evidence="18">Tuebingen</strain>
    </source>
</reference>
<dbReference type="InterPro" id="IPR006207">
    <property type="entry name" value="Cys_knot_C"/>
</dbReference>
<dbReference type="PROSITE" id="PS50092">
    <property type="entry name" value="TSP1"/>
    <property type="match status" value="1"/>
</dbReference>
<keyword evidence="17" id="KW-1185">Reference proteome</keyword>
<dbReference type="GO" id="GO:0005178">
    <property type="term" value="F:integrin binding"/>
    <property type="evidence" value="ECO:0000318"/>
    <property type="project" value="GO_Central"/>
</dbReference>
<comment type="subcellular location">
    <subcellularLocation>
        <location evidence="1">Secreted</location>
    </subcellularLocation>
</comment>
<dbReference type="PIRSF" id="PIRSF036495">
    <property type="entry name" value="IGFBP_rP_CNN"/>
    <property type="match status" value="1"/>
</dbReference>
<dbReference type="Ensembl" id="ENSDART00000036631.6">
    <property type="protein sequence ID" value="ENSDARP00000036965.5"/>
    <property type="gene ID" value="ENSDARG00000023062.8"/>
</dbReference>
<dbReference type="GO" id="GO:0005615">
    <property type="term" value="C:extracellular space"/>
    <property type="evidence" value="ECO:0000318"/>
    <property type="project" value="GO_Central"/>
</dbReference>
<dbReference type="InterPro" id="IPR012395">
    <property type="entry name" value="IGFBP_CNN"/>
</dbReference>
<feature type="domain" description="VWFC" evidence="14">
    <location>
        <begin position="93"/>
        <end position="159"/>
    </location>
</feature>
<dbReference type="GO" id="GO:0007155">
    <property type="term" value="P:cell adhesion"/>
    <property type="evidence" value="ECO:0000318"/>
    <property type="project" value="GO_Central"/>
</dbReference>
<dbReference type="ZFIN" id="ZDB-GENE-040426-3">
    <property type="gene designation" value="ccn1"/>
</dbReference>
<keyword evidence="4" id="KW-0597">Phosphoprotein</keyword>
<feature type="chain" id="PRO_5035033980" description="CCN family member 1" evidence="12 18">
    <location>
        <begin position="20"/>
        <end position="369"/>
    </location>
</feature>
<dbReference type="Pfam" id="PF19035">
    <property type="entry name" value="TSP1_CCN"/>
    <property type="match status" value="1"/>
</dbReference>
<dbReference type="RefSeq" id="NP_001001826.2">
    <property type="nucleotide sequence ID" value="NM_001001826.2"/>
</dbReference>
<dbReference type="InterPro" id="IPR050941">
    <property type="entry name" value="CCN"/>
</dbReference>
<dbReference type="GeneID" id="403033"/>
<dbReference type="eggNOG" id="ENOG502QQQQ">
    <property type="taxonomic scope" value="Eukaryota"/>
</dbReference>
<reference evidence="18" key="2">
    <citation type="journal article" date="2010" name="Dev. Dyn.">
        <title>Temporal and spatial expression of CCN genes in zebrafish.</title>
        <authorList>
            <person name="Fernando C.A."/>
            <person name="Conrad P.A."/>
            <person name="Bartels C.F."/>
            <person name="Marques T."/>
            <person name="To M."/>
            <person name="Balow S.A."/>
            <person name="Nakamura Y."/>
            <person name="Warman M.L."/>
        </authorList>
    </citation>
    <scope>NUCLEOTIDE SEQUENCE</scope>
    <source>
        <strain evidence="18">Tuebingen</strain>
    </source>
</reference>
<dbReference type="InterPro" id="IPR000867">
    <property type="entry name" value="IGFBP-like"/>
</dbReference>
<name>F1QL10_DANRE</name>
<reference evidence="18" key="13">
    <citation type="submission" date="2025-04" db="UniProtKB">
        <authorList>
            <consortium name="RefSeq"/>
        </authorList>
    </citation>
    <scope>IDENTIFICATION</scope>
    <source>
        <strain evidence="18">Tuebingen</strain>
    </source>
</reference>
<reference evidence="18" key="6">
    <citation type="journal article" date="2014" name="Dev. Cell">
        <title>S1P-Yap1 signaling regulates endoderm formation required for cardiac precursor cell migration in zebrafish.</title>
        <authorList>
            <person name="Fukui H."/>
            <person name="Terai K."/>
            <person name="Nakajima H."/>
            <person name="Chiba A."/>
            <person name="Fukuhara S."/>
            <person name="Mochizuki N."/>
        </authorList>
    </citation>
    <scope>NUCLEOTIDE SEQUENCE</scope>
    <source>
        <strain evidence="18">Tuebingen</strain>
    </source>
</reference>
<dbReference type="GO" id="GO:0031012">
    <property type="term" value="C:extracellular matrix"/>
    <property type="evidence" value="ECO:0000318"/>
    <property type="project" value="GO_Central"/>
</dbReference>
<feature type="domain" description="CTCK" evidence="13">
    <location>
        <begin position="274"/>
        <end position="348"/>
    </location>
</feature>
<dbReference type="InterPro" id="IPR006208">
    <property type="entry name" value="Glyco_hormone_CN"/>
</dbReference>
<evidence type="ECO:0000313" key="19">
    <source>
        <dbReference type="ZFIN" id="ZDB-GENE-040426-3"/>
    </source>
</evidence>
<dbReference type="GO" id="GO:0008201">
    <property type="term" value="F:heparin binding"/>
    <property type="evidence" value="ECO:0000318"/>
    <property type="project" value="GO_Central"/>
</dbReference>
<comment type="similarity">
    <text evidence="2">Belongs to the CCN family.</text>
</comment>
<dbReference type="GO" id="GO:0019838">
    <property type="term" value="F:growth factor binding"/>
    <property type="evidence" value="ECO:0007669"/>
    <property type="project" value="UniProtKB-KW"/>
</dbReference>
<dbReference type="SUPFAM" id="SSF57603">
    <property type="entry name" value="FnI-like domain"/>
    <property type="match status" value="1"/>
</dbReference>
<comment type="caution">
    <text evidence="11">Lacks conserved residue(s) required for the propagation of feature annotation.</text>
</comment>
<dbReference type="GeneTree" id="ENSGT00940000155151"/>
<evidence type="ECO:0000256" key="1">
    <source>
        <dbReference type="ARBA" id="ARBA00004613"/>
    </source>
</evidence>
<reference evidence="18" key="8">
    <citation type="journal article" date="2020" name="Cell Discov.">
        <title>setd2 knockout zebrafish is viable and fertile: differential and developmental stress-related requirements for Setd2 and histone H3K36 trimethylation in different vertebrate animals.</title>
        <authorList>
            <person name="Liu D.J."/>
            <person name="Zhang F."/>
            <person name="Chen Y."/>
            <person name="Jin Y."/>
            <person name="Zhang Y.L."/>
            <person name="Chen S.B."/>
            <person name="Xie Y.Y."/>
            <person name="Huang Q.H."/>
            <person name="Zhao W.L."/>
            <person name="Wang L."/>
            <person name="Xu P.F."/>
            <person name="Chen Z."/>
            <person name="Chen S.J."/>
            <person name="Li B."/>
            <person name="Zhang A."/>
            <person name="Sun X.J."/>
        </authorList>
    </citation>
    <scope>NUCLEOTIDE SEQUENCE</scope>
    <source>
        <strain evidence="18">Tuebingen</strain>
    </source>
</reference>
<dbReference type="OMA" id="HCDDGET"/>
<dbReference type="GO" id="GO:0051240">
    <property type="term" value="P:positive regulation of multicellular organismal process"/>
    <property type="evidence" value="ECO:0007669"/>
    <property type="project" value="UniProtKB-ARBA"/>
</dbReference>
<accession>A0A8M1MZN6</accession>
<dbReference type="InterPro" id="IPR036383">
    <property type="entry name" value="TSP1_rpt_sf"/>
</dbReference>
<evidence type="ECO:0000259" key="15">
    <source>
        <dbReference type="PROSITE" id="PS51323"/>
    </source>
</evidence>
<dbReference type="FunFam" id="2.10.70.10:FF:000015">
    <property type="entry name" value="CYR61 isoform 1"/>
    <property type="match status" value="1"/>
</dbReference>
<dbReference type="SMART" id="SM00214">
    <property type="entry name" value="VWC"/>
    <property type="match status" value="1"/>
</dbReference>
<dbReference type="KEGG" id="dre:403033"/>
<organism evidence="16">
    <name type="scientific">Danio rerio</name>
    <name type="common">Zebrafish</name>
    <name type="synonym">Brachydanio rerio</name>
    <dbReference type="NCBI Taxonomy" id="7955"/>
    <lineage>
        <taxon>Eukaryota</taxon>
        <taxon>Metazoa</taxon>
        <taxon>Chordata</taxon>
        <taxon>Craniata</taxon>
        <taxon>Vertebrata</taxon>
        <taxon>Euteleostomi</taxon>
        <taxon>Actinopterygii</taxon>
        <taxon>Neopterygii</taxon>
        <taxon>Teleostei</taxon>
        <taxon>Ostariophysi</taxon>
        <taxon>Cypriniformes</taxon>
        <taxon>Danionidae</taxon>
        <taxon>Danioninae</taxon>
        <taxon>Danio</taxon>
    </lineage>
</organism>
<dbReference type="Pfam" id="PF00007">
    <property type="entry name" value="Cys_knot"/>
    <property type="match status" value="1"/>
</dbReference>
<dbReference type="Pfam" id="PF00219">
    <property type="entry name" value="IGFBP"/>
    <property type="match status" value="1"/>
</dbReference>
<dbReference type="Gene3D" id="2.20.100.10">
    <property type="entry name" value="Thrombospondin type-1 (TSP1) repeat"/>
    <property type="match status" value="1"/>
</dbReference>
<dbReference type="GO" id="GO:0007165">
    <property type="term" value="P:signal transduction"/>
    <property type="evidence" value="ECO:0000318"/>
    <property type="project" value="GO_Central"/>
</dbReference>
<keyword evidence="5 12" id="KW-0732">Signal</keyword>
<proteinExistence type="inferred from homology"/>
<reference evidence="16" key="4">
    <citation type="submission" date="2011-07" db="UniProtKB">
        <authorList>
            <consortium name="Ensembl"/>
        </authorList>
    </citation>
    <scope>IDENTIFICATION</scope>
    <source>
        <strain evidence="16">Tuebingen</strain>
    </source>
</reference>
<dbReference type="SMART" id="SM00209">
    <property type="entry name" value="TSP1"/>
    <property type="match status" value="1"/>
</dbReference>
<evidence type="ECO:0000313" key="17">
    <source>
        <dbReference type="Proteomes" id="UP000000437"/>
    </source>
</evidence>
<protein>
    <recommendedName>
        <fullName evidence="8">CCN family member 1</fullName>
    </recommendedName>
    <alternativeName>
        <fullName evidence="10">Cellular communication network factor 1</fullName>
    </alternativeName>
    <alternativeName>
        <fullName evidence="9">Protein CYR61</fullName>
    </alternativeName>
</protein>
<dbReference type="Bgee" id="ENSDARG00000023062">
    <property type="expression patterns" value="Expressed in spleen and 36 other cell types or tissues"/>
</dbReference>
<dbReference type="OrthoDB" id="365605at2759"/>
<evidence type="ECO:0000259" key="13">
    <source>
        <dbReference type="PROSITE" id="PS01225"/>
    </source>
</evidence>
<sequence>MFAWAVIVIFIAHFNMVSSSCPAVCSCAPDAPQCPPGVGLQRDACGCCLVCARQLNEDCSRSEPCDHSKGLECNYGASHGATRGICRAKSEGRPCEYSSRIYQNGESFQPNCKHQCTCMDGAVGCVPLCPQELSLPALGCANPRLVKVPGRCCEEWVCDDEQQGGKLIESANKMPGNKEVGGDSEKELTNKNELISVIMNTKLKSLPAFRSHQMEKCIVQTTGWSQCSRSCGTGISTRITNNNAECKLMKESRICEVRPCSQSPHTSLKKGKKCNRTKKSVTPVKFSYAGCSSLKKYRPRFCGSCVDGRCCSPQNTRTIRVKFRCQDGETFNKNVMMIESCKCTKHCPHASEAGFPFYRLYNDIHKFTD</sequence>
<dbReference type="GO" id="GO:0031101">
    <property type="term" value="P:fin regeneration"/>
    <property type="evidence" value="ECO:0000315"/>
    <property type="project" value="ZFIN"/>
</dbReference>
<feature type="domain" description="IGFBP N-terminal" evidence="15">
    <location>
        <begin position="17"/>
        <end position="89"/>
    </location>
</feature>
<evidence type="ECO:0000256" key="3">
    <source>
        <dbReference type="ARBA" id="ARBA00022525"/>
    </source>
</evidence>
<evidence type="ECO:0000259" key="14">
    <source>
        <dbReference type="PROSITE" id="PS50184"/>
    </source>
</evidence>
<dbReference type="InterPro" id="IPR009030">
    <property type="entry name" value="Growth_fac_rcpt_cys_sf"/>
</dbReference>
<evidence type="ECO:0000256" key="5">
    <source>
        <dbReference type="ARBA" id="ARBA00022729"/>
    </source>
</evidence>
<dbReference type="Gene3D" id="2.10.70.10">
    <property type="entry name" value="Complement Module, domain 1"/>
    <property type="match status" value="1"/>
</dbReference>
<reference evidence="16 17" key="5">
    <citation type="journal article" date="2013" name="Nature">
        <title>The zebrafish reference genome sequence and its relationship to the human genome.</title>
        <authorList>
            <consortium name="Genome Reference Consortium Zebrafish"/>
            <person name="Howe K."/>
            <person name="Clark M.D."/>
            <person name="Torroja C.F."/>
            <person name="Torrance J."/>
            <person name="Berthelot C."/>
            <person name="Muffato M."/>
            <person name="Collins J.E."/>
            <person name="Humphray S."/>
            <person name="McLaren K."/>
            <person name="Matthews L."/>
            <person name="McLaren S."/>
            <person name="Sealy I."/>
            <person name="Caccamo M."/>
            <person name="Churcher C."/>
            <person name="Scott C."/>
            <person name="Barrett J.C."/>
            <person name="Koch R."/>
            <person name="Rauch G.J."/>
            <person name="White S."/>
            <person name="Chow W."/>
            <person name="Kilian B."/>
            <person name="Quintais L.T."/>
            <person name="Guerra-Assuncao J.A."/>
            <person name="Zhou Y."/>
            <person name="Gu Y."/>
            <person name="Yen J."/>
            <person name="Vogel J.H."/>
            <person name="Eyre T."/>
            <person name="Redmond S."/>
            <person name="Banerjee R."/>
            <person name="Chi J."/>
            <person name="Fu B."/>
            <person name="Langley E."/>
            <person name="Maguire S.F."/>
            <person name="Laird G.K."/>
            <person name="Lloyd D."/>
            <person name="Kenyon E."/>
            <person name="Donaldson S."/>
            <person name="Sehra H."/>
            <person name="Almeida-King J."/>
            <person name="Loveland J."/>
            <person name="Trevanion S."/>
            <person name="Jones M."/>
            <person name="Quail M."/>
            <person name="Willey D."/>
            <person name="Hunt A."/>
            <person name="Burton J."/>
            <person name="Sims S."/>
            <person name="McLay K."/>
            <person name="Plumb B."/>
            <person name="Davis J."/>
            <person name="Clee C."/>
            <person name="Oliver K."/>
            <person name="Clark R."/>
            <person name="Riddle C."/>
            <person name="Elliot D."/>
            <person name="Eliott D."/>
            <person name="Threadgold G."/>
            <person name="Harden G."/>
            <person name="Ware D."/>
            <person name="Begum S."/>
            <person name="Mortimore B."/>
            <person name="Mortimer B."/>
            <person name="Kerry G."/>
            <person name="Heath P."/>
            <person name="Phillimore B."/>
            <person name="Tracey A."/>
            <person name="Corby N."/>
            <person name="Dunn M."/>
            <person name="Johnson C."/>
            <person name="Wood J."/>
            <person name="Clark S."/>
            <person name="Pelan S."/>
            <person name="Griffiths G."/>
            <person name="Smith M."/>
            <person name="Glithero R."/>
            <person name="Howden P."/>
            <person name="Barker N."/>
            <person name="Lloyd C."/>
            <person name="Stevens C."/>
            <person name="Harley J."/>
            <person name="Holt K."/>
            <person name="Panagiotidis G."/>
            <person name="Lovell J."/>
            <person name="Beasley H."/>
            <person name="Henderson C."/>
            <person name="Gordon D."/>
            <person name="Auger K."/>
            <person name="Wright D."/>
            <person name="Collins J."/>
            <person name="Raisen C."/>
            <person name="Dyer L."/>
            <person name="Leung K."/>
            <person name="Robertson L."/>
            <person name="Ambridge K."/>
            <person name="Leongamornlert D."/>
            <person name="McGuire S."/>
            <person name="Gilderthorp R."/>
            <person name="Griffiths C."/>
            <person name="Manthravadi D."/>
            <person name="Nichol S."/>
            <person name="Barker G."/>
            <person name="Whitehead S."/>
            <person name="Kay M."/>
            <person name="Brown J."/>
            <person name="Murnane C."/>
            <person name="Gray E."/>
            <person name="Humphries M."/>
            <person name="Sycamore N."/>
            <person name="Barker D."/>
            <person name="Saunders D."/>
            <person name="Wallis J."/>
            <person name="Babbage A."/>
            <person name="Hammond S."/>
            <person name="Mashreghi-Mohammadi M."/>
            <person name="Barr L."/>
            <person name="Martin S."/>
            <person name="Wray P."/>
            <person name="Ellington A."/>
            <person name="Matthews N."/>
            <person name="Ellwood M."/>
            <person name="Woodmansey R."/>
            <person name="Clark G."/>
            <person name="Cooper J."/>
            <person name="Cooper J."/>
            <person name="Tromans A."/>
            <person name="Grafham D."/>
            <person name="Skuce C."/>
            <person name="Pandian R."/>
            <person name="Andrews R."/>
            <person name="Harrison E."/>
            <person name="Kimberley A."/>
            <person name="Garnett J."/>
            <person name="Fosker N."/>
            <person name="Hall R."/>
            <person name="Garner P."/>
            <person name="Kelly D."/>
            <person name="Bird C."/>
            <person name="Palmer S."/>
            <person name="Gehring I."/>
            <person name="Berger A."/>
            <person name="Dooley C.M."/>
            <person name="Ersan-Urun Z."/>
            <person name="Eser C."/>
            <person name="Geiger H."/>
            <person name="Geisler M."/>
            <person name="Karotki L."/>
            <person name="Kirn A."/>
            <person name="Konantz J."/>
            <person name="Konantz M."/>
            <person name="Oberlander M."/>
            <person name="Rudolph-Geiger S."/>
            <person name="Teucke M."/>
            <person name="Lanz C."/>
            <person name="Raddatz G."/>
            <person name="Osoegawa K."/>
            <person name="Zhu B."/>
            <person name="Rapp A."/>
            <person name="Widaa S."/>
            <person name="Langford C."/>
            <person name="Yang F."/>
            <person name="Schuster S.C."/>
            <person name="Carter N.P."/>
            <person name="Harrow J."/>
            <person name="Ning Z."/>
            <person name="Herrero J."/>
            <person name="Searle S.M."/>
            <person name="Enright A."/>
            <person name="Geisler R."/>
            <person name="Plasterk R.H."/>
            <person name="Lee C."/>
            <person name="Westerfield M."/>
            <person name="de Jong P.J."/>
            <person name="Zon L.I."/>
            <person name="Postlethwait J.H."/>
            <person name="Nusslein-Volhard C."/>
            <person name="Hubbard T.J."/>
            <person name="Roest Crollius H."/>
            <person name="Rogers J."/>
            <person name="Stemple D.L."/>
        </authorList>
    </citation>
    <scope>NUCLEOTIDE SEQUENCE [LARGE SCALE GENOMIC DNA]</scope>
    <source>
        <strain evidence="16">Tuebingen</strain>
    </source>
</reference>
<dbReference type="GO" id="GO:0009891">
    <property type="term" value="P:positive regulation of biosynthetic process"/>
    <property type="evidence" value="ECO:0007669"/>
    <property type="project" value="UniProtKB-ARBA"/>
</dbReference>
<dbReference type="PROSITE" id="PS01208">
    <property type="entry name" value="VWFC_1"/>
    <property type="match status" value="1"/>
</dbReference>